<evidence type="ECO:0000256" key="1">
    <source>
        <dbReference type="SAM" id="Phobius"/>
    </source>
</evidence>
<dbReference type="RefSeq" id="WP_380963537.1">
    <property type="nucleotide sequence ID" value="NZ_JBHTCO010000003.1"/>
</dbReference>
<accession>A0ABW2PXF9</accession>
<dbReference type="Pfam" id="PF16935">
    <property type="entry name" value="Hol_Tox"/>
    <property type="match status" value="1"/>
</dbReference>
<gene>
    <name evidence="2" type="ORF">ACFQRG_02710</name>
</gene>
<reference evidence="3" key="1">
    <citation type="journal article" date="2019" name="Int. J. Syst. Evol. Microbiol.">
        <title>The Global Catalogue of Microorganisms (GCM) 10K type strain sequencing project: providing services to taxonomists for standard genome sequencing and annotation.</title>
        <authorList>
            <consortium name="The Broad Institute Genomics Platform"/>
            <consortium name="The Broad Institute Genome Sequencing Center for Infectious Disease"/>
            <person name="Wu L."/>
            <person name="Ma J."/>
        </authorList>
    </citation>
    <scope>NUCLEOTIDE SEQUENCE [LARGE SCALE GENOMIC DNA]</scope>
    <source>
        <strain evidence="3">CGMCC 1.16305</strain>
    </source>
</reference>
<protein>
    <submittedName>
        <fullName evidence="2">Holin-like toxin</fullName>
    </submittedName>
</protein>
<organism evidence="2 3">
    <name type="scientific">Scopulibacillus cellulosilyticus</name>
    <dbReference type="NCBI Taxonomy" id="2665665"/>
    <lineage>
        <taxon>Bacteria</taxon>
        <taxon>Bacillati</taxon>
        <taxon>Bacillota</taxon>
        <taxon>Bacilli</taxon>
        <taxon>Bacillales</taxon>
        <taxon>Sporolactobacillaceae</taxon>
        <taxon>Scopulibacillus</taxon>
    </lineage>
</organism>
<feature type="transmembrane region" description="Helical" evidence="1">
    <location>
        <begin position="6"/>
        <end position="23"/>
    </location>
</feature>
<proteinExistence type="predicted"/>
<keyword evidence="3" id="KW-1185">Reference proteome</keyword>
<comment type="caution">
    <text evidence="2">The sequence shown here is derived from an EMBL/GenBank/DDBJ whole genome shotgun (WGS) entry which is preliminary data.</text>
</comment>
<evidence type="ECO:0000313" key="2">
    <source>
        <dbReference type="EMBL" id="MFC7391906.1"/>
    </source>
</evidence>
<dbReference type="EMBL" id="JBHTCO010000003">
    <property type="protein sequence ID" value="MFC7391906.1"/>
    <property type="molecule type" value="Genomic_DNA"/>
</dbReference>
<keyword evidence="1" id="KW-1133">Transmembrane helix</keyword>
<name>A0ABW2PXF9_9BACL</name>
<sequence>MTAYQVITLMISFGSLIVVIMNSKKK</sequence>
<evidence type="ECO:0000313" key="3">
    <source>
        <dbReference type="Proteomes" id="UP001596505"/>
    </source>
</evidence>
<dbReference type="InterPro" id="IPR031616">
    <property type="entry name" value="BsrE-like"/>
</dbReference>
<keyword evidence="1" id="KW-0472">Membrane</keyword>
<dbReference type="Proteomes" id="UP001596505">
    <property type="component" value="Unassembled WGS sequence"/>
</dbReference>
<keyword evidence="1" id="KW-0812">Transmembrane</keyword>